<dbReference type="PANTHER" id="PTHR48111:SF2">
    <property type="entry name" value="RESPONSE REGULATOR SAER"/>
    <property type="match status" value="1"/>
</dbReference>
<dbReference type="Gene3D" id="3.40.50.2300">
    <property type="match status" value="1"/>
</dbReference>
<evidence type="ECO:0000259" key="5">
    <source>
        <dbReference type="PROSITE" id="PS51755"/>
    </source>
</evidence>
<dbReference type="GO" id="GO:0000976">
    <property type="term" value="F:transcription cis-regulatory region binding"/>
    <property type="evidence" value="ECO:0007669"/>
    <property type="project" value="TreeGrafter"/>
</dbReference>
<feature type="DNA-binding region" description="OmpR/PhoB-type" evidence="3">
    <location>
        <begin position="137"/>
        <end position="235"/>
    </location>
</feature>
<comment type="caution">
    <text evidence="6">The sequence shown here is derived from an EMBL/GenBank/DDBJ whole genome shotgun (WGS) entry which is preliminary data.</text>
</comment>
<protein>
    <submittedName>
        <fullName evidence="6">Response regulator transcription factor</fullName>
    </submittedName>
</protein>
<feature type="domain" description="OmpR/PhoB-type" evidence="5">
    <location>
        <begin position="137"/>
        <end position="235"/>
    </location>
</feature>
<dbReference type="PROSITE" id="PS50110">
    <property type="entry name" value="RESPONSE_REGULATORY"/>
    <property type="match status" value="1"/>
</dbReference>
<evidence type="ECO:0000313" key="6">
    <source>
        <dbReference type="EMBL" id="MBS6940256.1"/>
    </source>
</evidence>
<sequence length="236" mass="26166">MDREMRATILIVEDDAAICDVVRTTLEQEGYACRCAYSGSEACLLIEGGFSFDAAICDLMLPGATGEEVLAAIRAQGDAPVIVASAKGDVSQRVALLREGADDYLVKPFDLDELVARLEAVLRRKAAPFVQKSCDRSSDSTFRSWRIDEQSRTFSAAGVPVVLTRTEFDIVAALVRHPKKVFTKRELFEIVRNEEALSDEKTISTHISNIRRKLKRSATQDYIETVWGIGFKLADE</sequence>
<reference evidence="6" key="1">
    <citation type="submission" date="2021-02" db="EMBL/GenBank/DDBJ databases">
        <title>Infant gut strain persistence is associated with maternal origin, phylogeny, and functional potential including surface adhesion and iron acquisition.</title>
        <authorList>
            <person name="Lou Y.C."/>
        </authorList>
    </citation>
    <scope>NUCLEOTIDE SEQUENCE</scope>
    <source>
        <strain evidence="6">L2_039_000G1_dasL2_039_000G1_concoct_11</strain>
    </source>
</reference>
<dbReference type="Pfam" id="PF00072">
    <property type="entry name" value="Response_reg"/>
    <property type="match status" value="1"/>
</dbReference>
<evidence type="ECO:0000313" key="7">
    <source>
        <dbReference type="Proteomes" id="UP000727506"/>
    </source>
</evidence>
<dbReference type="GO" id="GO:0000156">
    <property type="term" value="F:phosphorelay response regulator activity"/>
    <property type="evidence" value="ECO:0007669"/>
    <property type="project" value="TreeGrafter"/>
</dbReference>
<dbReference type="InterPro" id="IPR036388">
    <property type="entry name" value="WH-like_DNA-bd_sf"/>
</dbReference>
<dbReference type="InterPro" id="IPR011006">
    <property type="entry name" value="CheY-like_superfamily"/>
</dbReference>
<evidence type="ECO:0000259" key="4">
    <source>
        <dbReference type="PROSITE" id="PS50110"/>
    </source>
</evidence>
<dbReference type="PROSITE" id="PS51755">
    <property type="entry name" value="OMPR_PHOB"/>
    <property type="match status" value="1"/>
</dbReference>
<evidence type="ECO:0000256" key="3">
    <source>
        <dbReference type="PROSITE-ProRule" id="PRU01091"/>
    </source>
</evidence>
<dbReference type="Gene3D" id="1.10.10.10">
    <property type="entry name" value="Winged helix-like DNA-binding domain superfamily/Winged helix DNA-binding domain"/>
    <property type="match status" value="1"/>
</dbReference>
<dbReference type="GO" id="GO:0032993">
    <property type="term" value="C:protein-DNA complex"/>
    <property type="evidence" value="ECO:0007669"/>
    <property type="project" value="TreeGrafter"/>
</dbReference>
<dbReference type="InterPro" id="IPR001789">
    <property type="entry name" value="Sig_transdc_resp-reg_receiver"/>
</dbReference>
<evidence type="ECO:0000256" key="2">
    <source>
        <dbReference type="PROSITE-ProRule" id="PRU00169"/>
    </source>
</evidence>
<dbReference type="SMART" id="SM00448">
    <property type="entry name" value="REC"/>
    <property type="match status" value="1"/>
</dbReference>
<dbReference type="InterPro" id="IPR001867">
    <property type="entry name" value="OmpR/PhoB-type_DNA-bd"/>
</dbReference>
<dbReference type="PANTHER" id="PTHR48111">
    <property type="entry name" value="REGULATOR OF RPOS"/>
    <property type="match status" value="1"/>
</dbReference>
<name>A0A943USX3_9ACTN</name>
<dbReference type="Proteomes" id="UP000727506">
    <property type="component" value="Unassembled WGS sequence"/>
</dbReference>
<dbReference type="SMART" id="SM00862">
    <property type="entry name" value="Trans_reg_C"/>
    <property type="match status" value="1"/>
</dbReference>
<dbReference type="SUPFAM" id="SSF52172">
    <property type="entry name" value="CheY-like"/>
    <property type="match status" value="1"/>
</dbReference>
<dbReference type="InterPro" id="IPR039420">
    <property type="entry name" value="WalR-like"/>
</dbReference>
<evidence type="ECO:0000256" key="1">
    <source>
        <dbReference type="ARBA" id="ARBA00023125"/>
    </source>
</evidence>
<feature type="domain" description="Response regulatory" evidence="4">
    <location>
        <begin position="8"/>
        <end position="122"/>
    </location>
</feature>
<dbReference type="GO" id="GO:0005829">
    <property type="term" value="C:cytosol"/>
    <property type="evidence" value="ECO:0007669"/>
    <property type="project" value="TreeGrafter"/>
</dbReference>
<feature type="modified residue" description="4-aspartylphosphate" evidence="2">
    <location>
        <position position="58"/>
    </location>
</feature>
<gene>
    <name evidence="6" type="ORF">KH142_02015</name>
</gene>
<dbReference type="CDD" id="cd00383">
    <property type="entry name" value="trans_reg_C"/>
    <property type="match status" value="1"/>
</dbReference>
<keyword evidence="2" id="KW-0597">Phosphoprotein</keyword>
<keyword evidence="1 3" id="KW-0238">DNA-binding</keyword>
<dbReference type="EMBL" id="JAGZSV010000019">
    <property type="protein sequence ID" value="MBS6940256.1"/>
    <property type="molecule type" value="Genomic_DNA"/>
</dbReference>
<dbReference type="Pfam" id="PF00486">
    <property type="entry name" value="Trans_reg_C"/>
    <property type="match status" value="1"/>
</dbReference>
<organism evidence="6 7">
    <name type="scientific">Slackia piriformis</name>
    <dbReference type="NCBI Taxonomy" id="626934"/>
    <lineage>
        <taxon>Bacteria</taxon>
        <taxon>Bacillati</taxon>
        <taxon>Actinomycetota</taxon>
        <taxon>Coriobacteriia</taxon>
        <taxon>Eggerthellales</taxon>
        <taxon>Eggerthellaceae</taxon>
        <taxon>Slackia</taxon>
    </lineage>
</organism>
<dbReference type="AlphaFoldDB" id="A0A943USX3"/>
<proteinExistence type="predicted"/>
<accession>A0A943USX3</accession>
<dbReference type="GO" id="GO:0006355">
    <property type="term" value="P:regulation of DNA-templated transcription"/>
    <property type="evidence" value="ECO:0007669"/>
    <property type="project" value="InterPro"/>
</dbReference>